<protein>
    <submittedName>
        <fullName evidence="3">(African queen) hypothetical protein</fullName>
    </submittedName>
</protein>
<accession>A0A8J2W7Q0</accession>
<evidence type="ECO:0000313" key="3">
    <source>
        <dbReference type="EMBL" id="CAG9571855.1"/>
    </source>
</evidence>
<name>A0A8J2W7Q0_9NEOP</name>
<keyword evidence="1" id="KW-0732">Signal</keyword>
<feature type="signal peptide" evidence="1">
    <location>
        <begin position="1"/>
        <end position="17"/>
    </location>
</feature>
<evidence type="ECO:0000259" key="2">
    <source>
        <dbReference type="Pfam" id="PF01823"/>
    </source>
</evidence>
<dbReference type="AlphaFoldDB" id="A0A8J2W7Q0"/>
<reference evidence="3" key="1">
    <citation type="submission" date="2021-09" db="EMBL/GenBank/DDBJ databases">
        <authorList>
            <person name="Martin H S."/>
        </authorList>
    </citation>
    <scope>NUCLEOTIDE SEQUENCE</scope>
</reference>
<comment type="caution">
    <text evidence="3">The sequence shown here is derived from an EMBL/GenBank/DDBJ whole genome shotgun (WGS) entry which is preliminary data.</text>
</comment>
<dbReference type="Pfam" id="PF01823">
    <property type="entry name" value="MACPF"/>
    <property type="match status" value="1"/>
</dbReference>
<gene>
    <name evidence="3" type="ORF">DCHRY22_LOCUS9935</name>
</gene>
<dbReference type="OrthoDB" id="10060229at2759"/>
<dbReference type="EMBL" id="CAKASE010000067">
    <property type="protein sequence ID" value="CAG9571855.1"/>
    <property type="molecule type" value="Genomic_DNA"/>
</dbReference>
<evidence type="ECO:0000313" key="4">
    <source>
        <dbReference type="Proteomes" id="UP000789524"/>
    </source>
</evidence>
<dbReference type="InterPro" id="IPR020864">
    <property type="entry name" value="MACPF"/>
</dbReference>
<organism evidence="3 4">
    <name type="scientific">Danaus chrysippus</name>
    <name type="common">African queen</name>
    <dbReference type="NCBI Taxonomy" id="151541"/>
    <lineage>
        <taxon>Eukaryota</taxon>
        <taxon>Metazoa</taxon>
        <taxon>Ecdysozoa</taxon>
        <taxon>Arthropoda</taxon>
        <taxon>Hexapoda</taxon>
        <taxon>Insecta</taxon>
        <taxon>Pterygota</taxon>
        <taxon>Neoptera</taxon>
        <taxon>Endopterygota</taxon>
        <taxon>Lepidoptera</taxon>
        <taxon>Glossata</taxon>
        <taxon>Ditrysia</taxon>
        <taxon>Papilionoidea</taxon>
        <taxon>Nymphalidae</taxon>
        <taxon>Danainae</taxon>
        <taxon>Danaini</taxon>
        <taxon>Danaina</taxon>
        <taxon>Danaus</taxon>
        <taxon>Anosia</taxon>
    </lineage>
</organism>
<feature type="domain" description="MACPF" evidence="2">
    <location>
        <begin position="137"/>
        <end position="231"/>
    </location>
</feature>
<evidence type="ECO:0000256" key="1">
    <source>
        <dbReference type="SAM" id="SignalP"/>
    </source>
</evidence>
<proteinExistence type="predicted"/>
<feature type="chain" id="PRO_5035272400" evidence="1">
    <location>
        <begin position="18"/>
        <end position="339"/>
    </location>
</feature>
<dbReference type="Proteomes" id="UP000789524">
    <property type="component" value="Unassembled WGS sequence"/>
</dbReference>
<keyword evidence="4" id="KW-1185">Reference proteome</keyword>
<sequence length="339" mass="39599">MFLLFLAIFFCCGLCDSEEGDLGYSLSIGNAIDVFANYGDLSQVTQVVSADYEDENEDSIEPFREKNIRVFENVSSVERLGDTMMDMTILLCETFEDLLSTYFQNFKIEGTEKPWKAFLGDWIYDEIMRTFGIEFDSKSDNCCYVLVKLSKVYKSVKMDTSREIRVKEYVKYAVDNLNVSNSAEVRRFMKSYGTHYIDSYVTGNFIYQVFKYKRSGYNLLKSYIRLQDRRKSNSDSLRFYFSSYFLKQVGDIRIASGNKNLEEWSRNNLRDSQYLFSRPSLLRLHYNPILAFKLNGMLDNGALLGLGLKILKPIFKDKYKMDKYSEIVENDLKLWEVNA</sequence>